<evidence type="ECO:0000313" key="3">
    <source>
        <dbReference type="Proteomes" id="UP000234331"/>
    </source>
</evidence>
<feature type="region of interest" description="Disordered" evidence="1">
    <location>
        <begin position="21"/>
        <end position="115"/>
    </location>
</feature>
<dbReference type="EMBL" id="FZMO01000001">
    <property type="protein sequence ID" value="SNQ45354.1"/>
    <property type="molecule type" value="Genomic_DNA"/>
</dbReference>
<name>A0A2I2KI68_9ACTN</name>
<protein>
    <submittedName>
        <fullName evidence="2">Uncharacterized protein</fullName>
    </submittedName>
</protein>
<dbReference type="Proteomes" id="UP000234331">
    <property type="component" value="Unassembled WGS sequence"/>
</dbReference>
<proteinExistence type="predicted"/>
<gene>
    <name evidence="2" type="ORF">FRACA_10113</name>
</gene>
<reference evidence="2 3" key="1">
    <citation type="submission" date="2017-06" db="EMBL/GenBank/DDBJ databases">
        <authorList>
            <person name="Kim H.J."/>
            <person name="Triplett B.A."/>
        </authorList>
    </citation>
    <scope>NUCLEOTIDE SEQUENCE [LARGE SCALE GENOMIC DNA]</scope>
    <source>
        <strain evidence="2">FRACA_ARgP5</strain>
    </source>
</reference>
<sequence>MRAANGQTRRRGVVPALILRVGLRRSRSRPNTHEPFPGRLRGELSGSGGEPGQHIKAAGFTPRTPAEAGRPEERGSPAPVPAARGGGTGPGTGLGVRSDAARRRQTTTTRHSRQK</sequence>
<feature type="compositionally biased region" description="Gly residues" evidence="1">
    <location>
        <begin position="84"/>
        <end position="94"/>
    </location>
</feature>
<evidence type="ECO:0000313" key="2">
    <source>
        <dbReference type="EMBL" id="SNQ45354.1"/>
    </source>
</evidence>
<accession>A0A2I2KI68</accession>
<organism evidence="2 3">
    <name type="scientific">Frankia canadensis</name>
    <dbReference type="NCBI Taxonomy" id="1836972"/>
    <lineage>
        <taxon>Bacteria</taxon>
        <taxon>Bacillati</taxon>
        <taxon>Actinomycetota</taxon>
        <taxon>Actinomycetes</taxon>
        <taxon>Frankiales</taxon>
        <taxon>Frankiaceae</taxon>
        <taxon>Frankia</taxon>
    </lineage>
</organism>
<dbReference type="AlphaFoldDB" id="A0A2I2KI68"/>
<evidence type="ECO:0000256" key="1">
    <source>
        <dbReference type="SAM" id="MobiDB-lite"/>
    </source>
</evidence>
<keyword evidence="3" id="KW-1185">Reference proteome</keyword>